<evidence type="ECO:0000256" key="1">
    <source>
        <dbReference type="SAM" id="MobiDB-lite"/>
    </source>
</evidence>
<evidence type="ECO:0000259" key="2">
    <source>
        <dbReference type="Pfam" id="PF22772"/>
    </source>
</evidence>
<dbReference type="SUPFAM" id="SSF53448">
    <property type="entry name" value="Nucleotide-diphospho-sugar transferases"/>
    <property type="match status" value="1"/>
</dbReference>
<evidence type="ECO:0000313" key="3">
    <source>
        <dbReference type="EMBL" id="SAI05698.1"/>
    </source>
</evidence>
<dbReference type="InterPro" id="IPR055050">
    <property type="entry name" value="WsaF_C"/>
</dbReference>
<dbReference type="AlphaFoldDB" id="A0A157M9N1"/>
<gene>
    <name evidence="3" type="ORF">SAMEA1982600_01116</name>
</gene>
<keyword evidence="3" id="KW-0808">Transferase</keyword>
<proteinExistence type="predicted"/>
<dbReference type="GO" id="GO:0016740">
    <property type="term" value="F:transferase activity"/>
    <property type="evidence" value="ECO:0007669"/>
    <property type="project" value="UniProtKB-KW"/>
</dbReference>
<name>A0A157M9N1_9BORD</name>
<dbReference type="Gene3D" id="3.40.50.11090">
    <property type="match status" value="1"/>
</dbReference>
<dbReference type="Gene3D" id="3.40.50.2000">
    <property type="entry name" value="Glycogen Phosphorylase B"/>
    <property type="match status" value="1"/>
</dbReference>
<feature type="compositionally biased region" description="Low complexity" evidence="1">
    <location>
        <begin position="142"/>
        <end position="163"/>
    </location>
</feature>
<feature type="domain" description="WsaF C-terminal" evidence="2">
    <location>
        <begin position="591"/>
        <end position="709"/>
    </location>
</feature>
<dbReference type="EMBL" id="FKBS01000012">
    <property type="protein sequence ID" value="SAI05698.1"/>
    <property type="molecule type" value="Genomic_DNA"/>
</dbReference>
<organism evidence="3 4">
    <name type="scientific">Bordetella ansorpii</name>
    <dbReference type="NCBI Taxonomy" id="288768"/>
    <lineage>
        <taxon>Bacteria</taxon>
        <taxon>Pseudomonadati</taxon>
        <taxon>Pseudomonadota</taxon>
        <taxon>Betaproteobacteria</taxon>
        <taxon>Burkholderiales</taxon>
        <taxon>Alcaligenaceae</taxon>
        <taxon>Bordetella</taxon>
    </lineage>
</organism>
<dbReference type="RefSeq" id="WP_066409790.1">
    <property type="nucleotide sequence ID" value="NZ_FKBS01000012.1"/>
</dbReference>
<sequence>MPTLDHDFYRGWYPDVAGLDDAAIEAHWAAQPEVHKRFGSFAEMLDTIGLKETGIPADFDWEYYIKSNEDLPAQWNQWQARLHYLQYGHKEVREYRRPEQADSPASVPPFDAATQSEGADSQPVAAPMADFESATTEDTFDAAAQEAAAASSSKPALGKASLARAPKQPQYSEAQVTEIRITTALDSQWYASVHGLAGPEAATDHYRSIGRKNLLAPNREFSPLSYWQLNADVAQLLVDPVTHYIEHGYGEKRRFQAPAAAAERRRRVYSPLALAAARELFKFDRNSYLTHRPDLDPSAIDVWKHYQLFGELEGARPNPYFDGLYYRRSYAAHLAGWKLSALEHFLSIGMLSGLFPSAEVAMGAKRHTLHSAIEWAGHWLERDDMGPLVAPSGAHQPSSYTVQPDSGMNQAAQVGRKVLNWVIPSFSKGGGGHTTIFRCARTLSRLGWESTFWVDGTTDAGQIDALYAEYVGYFPSTAVSFRMLDAGFEAIEDEFLVATAWTTAYTVARNKQANVRLYFVQDRESLFSAAGTDALRAEYTYKMGFDFICAGGWLENLVADKGGDHTHFELCAEPFYQRKDPTLEQRDILAAVYVRGHTSRRCSDLMIEAANRLAKAGQGEIVIFGDDNPGPDVDPAVTNAGILTPHQMADLFHRAKFGLVASATNYSILPVEMAASGLVVIQPASDSTQDTTDAHGAISVMPTAKSIANHVLQLAATLDQASFDQLRNAYTNFARSVSWEAEFERVGAWLEKKVKPSAPAISLRKPATVVIPTYYPDEDFLAVLDAIHGQLCSYDVTIQIVDSRKNGQVSPVIEKIEQQKLASVHAIDAATFQHGETRNLGASLTHADFYAYLTQDALPASEYWLESLLTPLRMLPDCSYSFGPHRAYPQHHPIYDHELIMHFNGFVQHGFITNRRQHAGRYNTDPFFKAGLCFNSDNNAGYRGDLLRRFKFPTVDFAEDQGIAKRLLEAGFSRAYCPSAIIFHSHDYTSNFEEAYRRGVEEGKALFQNFGLIRFRSAIDVINSNRHIEKMVLADSVTLGLNKSDLKNILQAKISYIEGVWAASKQLLAEEDGTDSH</sequence>
<dbReference type="Pfam" id="PF22772">
    <property type="entry name" value="WsaF_C"/>
    <property type="match status" value="1"/>
</dbReference>
<accession>A0A157M9N1</accession>
<dbReference type="SUPFAM" id="SSF53756">
    <property type="entry name" value="UDP-Glycosyltransferase/glycogen phosphorylase"/>
    <property type="match status" value="1"/>
</dbReference>
<dbReference type="OrthoDB" id="433681at2"/>
<evidence type="ECO:0000313" key="4">
    <source>
        <dbReference type="Proteomes" id="UP000077037"/>
    </source>
</evidence>
<dbReference type="InterPro" id="IPR029044">
    <property type="entry name" value="Nucleotide-diphossugar_trans"/>
</dbReference>
<dbReference type="Gene3D" id="3.90.550.10">
    <property type="entry name" value="Spore Coat Polysaccharide Biosynthesis Protein SpsA, Chain A"/>
    <property type="match status" value="1"/>
</dbReference>
<feature type="region of interest" description="Disordered" evidence="1">
    <location>
        <begin position="95"/>
        <end position="173"/>
    </location>
</feature>
<protein>
    <submittedName>
        <fullName evidence="3">Mycofactocin system glycosyltransferase</fullName>
    </submittedName>
</protein>
<dbReference type="Proteomes" id="UP000077037">
    <property type="component" value="Unassembled WGS sequence"/>
</dbReference>
<reference evidence="3 4" key="1">
    <citation type="submission" date="2016-03" db="EMBL/GenBank/DDBJ databases">
        <authorList>
            <consortium name="Pathogen Informatics"/>
        </authorList>
    </citation>
    <scope>NUCLEOTIDE SEQUENCE [LARGE SCALE GENOMIC DNA]</scope>
    <source>
        <strain evidence="3 4">NCTC13364</strain>
    </source>
</reference>